<evidence type="ECO:0000256" key="4">
    <source>
        <dbReference type="ARBA" id="ARBA00022692"/>
    </source>
</evidence>
<name>A0A9D9ELH2_9SPIR</name>
<dbReference type="Proteomes" id="UP000823616">
    <property type="component" value="Unassembled WGS sequence"/>
</dbReference>
<dbReference type="AlphaFoldDB" id="A0A9D9ELH2"/>
<dbReference type="InterPro" id="IPR005524">
    <property type="entry name" value="DUF318"/>
</dbReference>
<evidence type="ECO:0000256" key="7">
    <source>
        <dbReference type="SAM" id="Phobius"/>
    </source>
</evidence>
<dbReference type="EMBL" id="JADIMS010000045">
    <property type="protein sequence ID" value="MBO8450012.1"/>
    <property type="molecule type" value="Genomic_DNA"/>
</dbReference>
<feature type="transmembrane region" description="Helical" evidence="7">
    <location>
        <begin position="98"/>
        <end position="119"/>
    </location>
</feature>
<accession>A0A9D9ELH2</accession>
<keyword evidence="3" id="KW-1003">Cell membrane</keyword>
<evidence type="ECO:0000313" key="9">
    <source>
        <dbReference type="Proteomes" id="UP000823616"/>
    </source>
</evidence>
<dbReference type="Pfam" id="PF03773">
    <property type="entry name" value="ArsP_1"/>
    <property type="match status" value="1"/>
</dbReference>
<reference evidence="8" key="2">
    <citation type="journal article" date="2021" name="PeerJ">
        <title>Extensive microbial diversity within the chicken gut microbiome revealed by metagenomics and culture.</title>
        <authorList>
            <person name="Gilroy R."/>
            <person name="Ravi A."/>
            <person name="Getino M."/>
            <person name="Pursley I."/>
            <person name="Horton D.L."/>
            <person name="Alikhan N.F."/>
            <person name="Baker D."/>
            <person name="Gharbi K."/>
            <person name="Hall N."/>
            <person name="Watson M."/>
            <person name="Adriaenssens E.M."/>
            <person name="Foster-Nyarko E."/>
            <person name="Jarju S."/>
            <person name="Secka A."/>
            <person name="Antonio M."/>
            <person name="Oren A."/>
            <person name="Chaudhuri R.R."/>
            <person name="La Ragione R."/>
            <person name="Hildebrand F."/>
            <person name="Pallen M.J."/>
        </authorList>
    </citation>
    <scope>NUCLEOTIDE SEQUENCE</scope>
    <source>
        <strain evidence="8">B3-4054</strain>
    </source>
</reference>
<proteinExistence type="inferred from homology"/>
<evidence type="ECO:0000256" key="3">
    <source>
        <dbReference type="ARBA" id="ARBA00022475"/>
    </source>
</evidence>
<feature type="transmembrane region" description="Helical" evidence="7">
    <location>
        <begin position="125"/>
        <end position="147"/>
    </location>
</feature>
<dbReference type="PANTHER" id="PTHR34184:SF4">
    <property type="entry name" value="UPF0718 PROTEIN YCGR"/>
    <property type="match status" value="1"/>
</dbReference>
<feature type="transmembrane region" description="Helical" evidence="7">
    <location>
        <begin position="221"/>
        <end position="244"/>
    </location>
</feature>
<evidence type="ECO:0000256" key="6">
    <source>
        <dbReference type="ARBA" id="ARBA00023136"/>
    </source>
</evidence>
<sequence>MESVAEILQREAVYLWYYFDLQIRQIFWYWLFGILGGSLISVFLKGKLHEWCRRAGEKLSGPAGWLGAAVAGIVSPLCMYGTVPIAASFSQKGIRDDFLAAFMVCSVLLNPQLVIYSTALGPVLLPVRIAGCFFCGILAGFLVRVFYVRAGRTFFCFGEMAAAENRDTDPDPARRLLKNIWRNVRATGPMFLLGIVLSVLFQRYVPADAFASLFGRNEGFGVLLAAGMGVPLYVCGGGTIPLMIQWLHDGMSAGAAAAFMLSGPATKITNLGALKTALPVKHFTLYLGYIILFSLLCGFLVNSIFS</sequence>
<dbReference type="GO" id="GO:0005886">
    <property type="term" value="C:plasma membrane"/>
    <property type="evidence" value="ECO:0007669"/>
    <property type="project" value="UniProtKB-SubCell"/>
</dbReference>
<comment type="similarity">
    <text evidence="2">Belongs to the UPF0718 family.</text>
</comment>
<protein>
    <submittedName>
        <fullName evidence="8">Permease</fullName>
    </submittedName>
</protein>
<dbReference type="InterPro" id="IPR052923">
    <property type="entry name" value="UPF0718"/>
</dbReference>
<keyword evidence="4 7" id="KW-0812">Transmembrane</keyword>
<feature type="transmembrane region" description="Helical" evidence="7">
    <location>
        <begin position="64"/>
        <end position="86"/>
    </location>
</feature>
<reference evidence="8" key="1">
    <citation type="submission" date="2020-10" db="EMBL/GenBank/DDBJ databases">
        <authorList>
            <person name="Gilroy R."/>
        </authorList>
    </citation>
    <scope>NUCLEOTIDE SEQUENCE</scope>
    <source>
        <strain evidence="8">B3-4054</strain>
    </source>
</reference>
<feature type="transmembrane region" description="Helical" evidence="7">
    <location>
        <begin position="283"/>
        <end position="305"/>
    </location>
</feature>
<keyword evidence="6 7" id="KW-0472">Membrane</keyword>
<dbReference type="PANTHER" id="PTHR34184">
    <property type="entry name" value="UPF0718 PROTEIN YCGR"/>
    <property type="match status" value="1"/>
</dbReference>
<evidence type="ECO:0000256" key="2">
    <source>
        <dbReference type="ARBA" id="ARBA00006386"/>
    </source>
</evidence>
<evidence type="ECO:0000313" key="8">
    <source>
        <dbReference type="EMBL" id="MBO8450012.1"/>
    </source>
</evidence>
<gene>
    <name evidence="8" type="ORF">IAA96_02795</name>
</gene>
<feature type="transmembrane region" description="Helical" evidence="7">
    <location>
        <begin position="184"/>
        <end position="201"/>
    </location>
</feature>
<comment type="subcellular location">
    <subcellularLocation>
        <location evidence="1">Cell membrane</location>
        <topology evidence="1">Multi-pass membrane protein</topology>
    </subcellularLocation>
</comment>
<evidence type="ECO:0000256" key="5">
    <source>
        <dbReference type="ARBA" id="ARBA00022989"/>
    </source>
</evidence>
<comment type="caution">
    <text evidence="8">The sequence shown here is derived from an EMBL/GenBank/DDBJ whole genome shotgun (WGS) entry which is preliminary data.</text>
</comment>
<keyword evidence="5 7" id="KW-1133">Transmembrane helix</keyword>
<evidence type="ECO:0000256" key="1">
    <source>
        <dbReference type="ARBA" id="ARBA00004651"/>
    </source>
</evidence>
<organism evidence="8 9">
    <name type="scientific">Candidatus Avitreponema avistercoris</name>
    <dbReference type="NCBI Taxonomy" id="2840705"/>
    <lineage>
        <taxon>Bacteria</taxon>
        <taxon>Pseudomonadati</taxon>
        <taxon>Spirochaetota</taxon>
        <taxon>Spirochaetia</taxon>
        <taxon>Spirochaetales</taxon>
        <taxon>Candidatus Avitreponema</taxon>
    </lineage>
</organism>
<feature type="transmembrane region" description="Helical" evidence="7">
    <location>
        <begin position="26"/>
        <end position="44"/>
    </location>
</feature>